<dbReference type="InterPro" id="IPR007793">
    <property type="entry name" value="DivIVA_fam"/>
</dbReference>
<evidence type="ECO:0000313" key="8">
    <source>
        <dbReference type="EMBL" id="QEK11982.1"/>
    </source>
</evidence>
<dbReference type="OrthoDB" id="9815492at2"/>
<dbReference type="PANTHER" id="PTHR35794:SF2">
    <property type="entry name" value="CELL DIVISION PROTEIN DIVIVA"/>
    <property type="match status" value="1"/>
</dbReference>
<keyword evidence="9" id="KW-1185">Reference proteome</keyword>
<dbReference type="GO" id="GO:0005737">
    <property type="term" value="C:cytoplasm"/>
    <property type="evidence" value="ECO:0007669"/>
    <property type="project" value="UniProtKB-SubCell"/>
</dbReference>
<sequence>MITPLEIQNKEFKKVLRGYKESEVDEFLDKIIIDYENLYKENIELKDKITMLNEQIEKFENLEKTLNNTLVFAQSTAEEVTQNAQKQAELIIKEAEAKAAKIIEDANNEVLRIKREYEEGKKQLHIFKTRFKTLLEAQLEAVISSCEEVVEEDE</sequence>
<dbReference type="EMBL" id="CP042243">
    <property type="protein sequence ID" value="QEK11982.1"/>
    <property type="molecule type" value="Genomic_DNA"/>
</dbReference>
<comment type="subcellular location">
    <subcellularLocation>
        <location evidence="1">Cytoplasm</location>
    </subcellularLocation>
</comment>
<dbReference type="Proteomes" id="UP000324646">
    <property type="component" value="Chromosome"/>
</dbReference>
<comment type="similarity">
    <text evidence="2">Belongs to the DivIVA family.</text>
</comment>
<evidence type="ECO:0000256" key="5">
    <source>
        <dbReference type="ARBA" id="ARBA00023054"/>
    </source>
</evidence>
<feature type="coiled-coil region" evidence="7">
    <location>
        <begin position="28"/>
        <end position="123"/>
    </location>
</feature>
<proteinExistence type="inferred from homology"/>
<protein>
    <submittedName>
        <fullName evidence="8">DivIVA domain-containing protein</fullName>
    </submittedName>
</protein>
<evidence type="ECO:0000256" key="1">
    <source>
        <dbReference type="ARBA" id="ARBA00004496"/>
    </source>
</evidence>
<dbReference type="Gene3D" id="6.10.250.660">
    <property type="match status" value="1"/>
</dbReference>
<dbReference type="AlphaFoldDB" id="A0A5C0SDG2"/>
<dbReference type="RefSeq" id="WP_148809137.1">
    <property type="nucleotide sequence ID" value="NZ_CP042243.1"/>
</dbReference>
<keyword evidence="3" id="KW-0963">Cytoplasm</keyword>
<reference evidence="8 9" key="1">
    <citation type="submission" date="2019-07" db="EMBL/GenBank/DDBJ databases">
        <title>Complete genome of Crassaminicella thermophila SY095.</title>
        <authorList>
            <person name="Li X."/>
        </authorList>
    </citation>
    <scope>NUCLEOTIDE SEQUENCE [LARGE SCALE GENOMIC DNA]</scope>
    <source>
        <strain evidence="8 9">SY095</strain>
    </source>
</reference>
<evidence type="ECO:0000256" key="6">
    <source>
        <dbReference type="ARBA" id="ARBA00023306"/>
    </source>
</evidence>
<dbReference type="InterPro" id="IPR019933">
    <property type="entry name" value="DivIVA_domain"/>
</dbReference>
<accession>A0A5C0SDG2</accession>
<evidence type="ECO:0000256" key="3">
    <source>
        <dbReference type="ARBA" id="ARBA00022490"/>
    </source>
</evidence>
<dbReference type="Pfam" id="PF05103">
    <property type="entry name" value="DivIVA"/>
    <property type="match status" value="1"/>
</dbReference>
<evidence type="ECO:0000256" key="7">
    <source>
        <dbReference type="SAM" id="Coils"/>
    </source>
</evidence>
<evidence type="ECO:0000256" key="4">
    <source>
        <dbReference type="ARBA" id="ARBA00022618"/>
    </source>
</evidence>
<dbReference type="KEGG" id="crs:FQB35_06140"/>
<dbReference type="PANTHER" id="PTHR35794">
    <property type="entry name" value="CELL DIVISION PROTEIN DIVIVA"/>
    <property type="match status" value="1"/>
</dbReference>
<keyword evidence="5 7" id="KW-0175">Coiled coil</keyword>
<gene>
    <name evidence="8" type="ORF">FQB35_06140</name>
</gene>
<dbReference type="NCBIfam" id="TIGR03544">
    <property type="entry name" value="DivI1A_domain"/>
    <property type="match status" value="1"/>
</dbReference>
<organism evidence="8 9">
    <name type="scientific">Crassaminicella thermophila</name>
    <dbReference type="NCBI Taxonomy" id="2599308"/>
    <lineage>
        <taxon>Bacteria</taxon>
        <taxon>Bacillati</taxon>
        <taxon>Bacillota</taxon>
        <taxon>Clostridia</taxon>
        <taxon>Eubacteriales</taxon>
        <taxon>Clostridiaceae</taxon>
        <taxon>Crassaminicella</taxon>
    </lineage>
</organism>
<keyword evidence="6" id="KW-0131">Cell cycle</keyword>
<keyword evidence="4" id="KW-0132">Cell division</keyword>
<evidence type="ECO:0000256" key="2">
    <source>
        <dbReference type="ARBA" id="ARBA00009008"/>
    </source>
</evidence>
<dbReference type="GO" id="GO:0051301">
    <property type="term" value="P:cell division"/>
    <property type="evidence" value="ECO:0007669"/>
    <property type="project" value="UniProtKB-KW"/>
</dbReference>
<evidence type="ECO:0000313" key="9">
    <source>
        <dbReference type="Proteomes" id="UP000324646"/>
    </source>
</evidence>
<name>A0A5C0SDG2_CRATE</name>